<keyword evidence="2 4" id="KW-0378">Hydrolase</keyword>
<comment type="catalytic activity">
    <reaction evidence="4">
        <text>a ribonucleoside 5'-triphosphate + H2O = a ribonucleoside 5'-phosphate + diphosphate + H(+)</text>
        <dbReference type="Rhea" id="RHEA:23996"/>
        <dbReference type="ChEBI" id="CHEBI:15377"/>
        <dbReference type="ChEBI" id="CHEBI:15378"/>
        <dbReference type="ChEBI" id="CHEBI:33019"/>
        <dbReference type="ChEBI" id="CHEBI:58043"/>
        <dbReference type="ChEBI" id="CHEBI:61557"/>
        <dbReference type="EC" id="3.6.1.9"/>
    </reaction>
</comment>
<feature type="active site" description="Proton acceptor" evidence="4">
    <location>
        <position position="77"/>
    </location>
</feature>
<gene>
    <name evidence="5" type="primary">maf_1</name>
    <name evidence="5" type="ORF">SPHI_12660</name>
</gene>
<comment type="function">
    <text evidence="4">Nucleoside triphosphate pyrophosphatase. May have a dual role in cell division arrest and in preventing the incorporation of modified nucleotides into cellular nucleic acids.</text>
</comment>
<dbReference type="Gene3D" id="3.90.950.10">
    <property type="match status" value="1"/>
</dbReference>
<evidence type="ECO:0000256" key="3">
    <source>
        <dbReference type="ARBA" id="ARBA00023080"/>
    </source>
</evidence>
<dbReference type="STRING" id="1915074.SPHI_12660"/>
<comment type="caution">
    <text evidence="5">The sequence shown here is derived from an EMBL/GenBank/DDBJ whole genome shotgun (WGS) entry which is preliminary data.</text>
</comment>
<dbReference type="PIRSF" id="PIRSF006305">
    <property type="entry name" value="Maf"/>
    <property type="match status" value="1"/>
</dbReference>
<comment type="cofactor">
    <cofactor evidence="1 4">
        <name>a divalent metal cation</name>
        <dbReference type="ChEBI" id="CHEBI:60240"/>
    </cofactor>
</comment>
<dbReference type="SUPFAM" id="SSF52972">
    <property type="entry name" value="ITPase-like"/>
    <property type="match status" value="1"/>
</dbReference>
<dbReference type="GO" id="GO:0009117">
    <property type="term" value="P:nucleotide metabolic process"/>
    <property type="evidence" value="ECO:0007669"/>
    <property type="project" value="UniProtKB-KW"/>
</dbReference>
<comment type="caution">
    <text evidence="4">Lacks conserved residue(s) required for the propagation of feature annotation.</text>
</comment>
<evidence type="ECO:0000313" key="6">
    <source>
        <dbReference type="Proteomes" id="UP000188729"/>
    </source>
</evidence>
<sequence>MTTTGLKLILASQSASRRAMLVAAGVPFTAQPAMVDEDAAKAALGDVAPRDLADALAELKALKVSSREPQALVLGSDSLAVLEDGTILSKPRDRAEAAEHLSMMSGKRHDLVSAAVIAEGGRPVWRHVDKARMFVRPLSYGFIEAYLDAEWPAIAGCVGCYRMEGPGVQLFSRVEGSHFTVLGMPLMPLLAYLRERQVLGA</sequence>
<comment type="similarity">
    <text evidence="4">Belongs to the Maf family.</text>
</comment>
<accession>A0A1V2EUY5</accession>
<keyword evidence="4" id="KW-0963">Cytoplasm</keyword>
<dbReference type="Pfam" id="PF02545">
    <property type="entry name" value="Maf"/>
    <property type="match status" value="1"/>
</dbReference>
<dbReference type="AlphaFoldDB" id="A0A1V2EUY5"/>
<keyword evidence="3 4" id="KW-0546">Nucleotide metabolism</keyword>
<reference evidence="5 6" key="1">
    <citation type="submission" date="2016-11" db="EMBL/GenBank/DDBJ databases">
        <title>Genome sequence of Sphingomonas jeddahensis G39.</title>
        <authorList>
            <person name="Poehlein A."/>
            <person name="Wuebbeler J.H."/>
            <person name="Steinbuechel A."/>
            <person name="Daniel R."/>
        </authorList>
    </citation>
    <scope>NUCLEOTIDE SEQUENCE [LARGE SCALE GENOMIC DNA]</scope>
    <source>
        <strain evidence="5 6">G39</strain>
    </source>
</reference>
<evidence type="ECO:0000313" key="5">
    <source>
        <dbReference type="EMBL" id="ONF96481.1"/>
    </source>
</evidence>
<dbReference type="CDD" id="cd00555">
    <property type="entry name" value="Maf"/>
    <property type="match status" value="1"/>
</dbReference>
<dbReference type="PANTHER" id="PTHR43213">
    <property type="entry name" value="BIFUNCTIONAL DTTP/UTP PYROPHOSPHATASE/METHYLTRANSFERASE PROTEIN-RELATED"/>
    <property type="match status" value="1"/>
</dbReference>
<dbReference type="GO" id="GO:0047429">
    <property type="term" value="F:nucleoside triphosphate diphosphatase activity"/>
    <property type="evidence" value="ECO:0007669"/>
    <property type="project" value="UniProtKB-EC"/>
</dbReference>
<evidence type="ECO:0000256" key="1">
    <source>
        <dbReference type="ARBA" id="ARBA00001968"/>
    </source>
</evidence>
<dbReference type="InterPro" id="IPR029001">
    <property type="entry name" value="ITPase-like_fam"/>
</dbReference>
<comment type="subcellular location">
    <subcellularLocation>
        <location evidence="4">Cytoplasm</location>
    </subcellularLocation>
</comment>
<organism evidence="5 6">
    <name type="scientific">Sphingomonas jeddahensis</name>
    <dbReference type="NCBI Taxonomy" id="1915074"/>
    <lineage>
        <taxon>Bacteria</taxon>
        <taxon>Pseudomonadati</taxon>
        <taxon>Pseudomonadota</taxon>
        <taxon>Alphaproteobacteria</taxon>
        <taxon>Sphingomonadales</taxon>
        <taxon>Sphingomonadaceae</taxon>
        <taxon>Sphingomonas</taxon>
    </lineage>
</organism>
<dbReference type="EMBL" id="MPSB01000004">
    <property type="protein sequence ID" value="ONF96481.1"/>
    <property type="molecule type" value="Genomic_DNA"/>
</dbReference>
<dbReference type="PANTHER" id="PTHR43213:SF5">
    <property type="entry name" value="BIFUNCTIONAL DTTP_UTP PYROPHOSPHATASE_METHYLTRANSFERASE PROTEIN-RELATED"/>
    <property type="match status" value="1"/>
</dbReference>
<name>A0A1V2EUY5_9SPHN</name>
<comment type="catalytic activity">
    <reaction evidence="4">
        <text>a 2'-deoxyribonucleoside 5'-triphosphate + H2O = a 2'-deoxyribonucleoside 5'-phosphate + diphosphate + H(+)</text>
        <dbReference type="Rhea" id="RHEA:44644"/>
        <dbReference type="ChEBI" id="CHEBI:15377"/>
        <dbReference type="ChEBI" id="CHEBI:15378"/>
        <dbReference type="ChEBI" id="CHEBI:33019"/>
        <dbReference type="ChEBI" id="CHEBI:61560"/>
        <dbReference type="ChEBI" id="CHEBI:65317"/>
        <dbReference type="EC" id="3.6.1.9"/>
    </reaction>
</comment>
<protein>
    <recommendedName>
        <fullName evidence="4">Nucleoside triphosphate pyrophosphatase</fullName>
        <ecNumber evidence="4">3.6.1.9</ecNumber>
    </recommendedName>
    <alternativeName>
        <fullName evidence="4">Nucleotide pyrophosphatase</fullName>
        <shortName evidence="4">Nucleotide PPase</shortName>
    </alternativeName>
</protein>
<dbReference type="OrthoDB" id="9813962at2"/>
<dbReference type="HAMAP" id="MF_00528">
    <property type="entry name" value="Maf"/>
    <property type="match status" value="1"/>
</dbReference>
<dbReference type="Proteomes" id="UP000188729">
    <property type="component" value="Unassembled WGS sequence"/>
</dbReference>
<keyword evidence="6" id="KW-1185">Reference proteome</keyword>
<dbReference type="EC" id="3.6.1.9" evidence="4"/>
<dbReference type="GO" id="GO:0005737">
    <property type="term" value="C:cytoplasm"/>
    <property type="evidence" value="ECO:0007669"/>
    <property type="project" value="UniProtKB-SubCell"/>
</dbReference>
<dbReference type="InterPro" id="IPR003697">
    <property type="entry name" value="Maf-like"/>
</dbReference>
<evidence type="ECO:0000256" key="2">
    <source>
        <dbReference type="ARBA" id="ARBA00022801"/>
    </source>
</evidence>
<proteinExistence type="inferred from homology"/>
<evidence type="ECO:0000256" key="4">
    <source>
        <dbReference type="HAMAP-Rule" id="MF_00528"/>
    </source>
</evidence>
<dbReference type="RefSeq" id="WP_076744043.1">
    <property type="nucleotide sequence ID" value="NZ_MPSB01000004.1"/>
</dbReference>